<dbReference type="Gene3D" id="3.90.550.10">
    <property type="entry name" value="Spore Coat Polysaccharide Biosynthesis Protein SpsA, Chain A"/>
    <property type="match status" value="1"/>
</dbReference>
<dbReference type="EMBL" id="FQZN01000018">
    <property type="protein sequence ID" value="SHJ22324.1"/>
    <property type="molecule type" value="Genomic_DNA"/>
</dbReference>
<dbReference type="eggNOG" id="COG1861">
    <property type="taxonomic scope" value="Bacteria"/>
</dbReference>
<accession>A0A1M6HJI8</accession>
<evidence type="ECO:0000313" key="1">
    <source>
        <dbReference type="EMBL" id="SHJ22324.1"/>
    </source>
</evidence>
<reference evidence="2" key="1">
    <citation type="submission" date="2016-11" db="EMBL/GenBank/DDBJ databases">
        <authorList>
            <person name="Varghese N."/>
            <person name="Submissions S."/>
        </authorList>
    </citation>
    <scope>NUCLEOTIDE SEQUENCE [LARGE SCALE GENOMIC DNA]</scope>
    <source>
        <strain evidence="2">DSM 26884</strain>
    </source>
</reference>
<proteinExistence type="predicted"/>
<dbReference type="PANTHER" id="PTHR42866">
    <property type="entry name" value="3-DEOXY-MANNO-OCTULOSONATE CYTIDYLYLTRANSFERASE"/>
    <property type="match status" value="1"/>
</dbReference>
<name>A0A1M6HJI8_9BACE</name>
<sequence>MKIVAVTQARYGSTRLPAKVLKKVGDETLLDIHLQRILRAAKITTLVVATTIEEGSDEIVRIAQRNGTECYRGSINDVLERFYFAVKDMNPDYVVRVTSDCPLIDPQVIDHVITTCISTGCDYASNTLKPTYPDGIDTEVFRFSALERAYNEAILKSEREHVTPYIKKNSSFNGGNLFTSVNVESSVDCSEYRITVDTQEDFMVVKELLENVGKEAGWIDYIKYLDSNQRVRDLNNSHMRDEGYAKSLLND</sequence>
<dbReference type="PANTHER" id="PTHR42866:SF1">
    <property type="entry name" value="SPORE COAT POLYSACCHARIDE BIOSYNTHESIS PROTEIN SPSF"/>
    <property type="match status" value="1"/>
</dbReference>
<protein>
    <submittedName>
        <fullName evidence="1">Spore coat polysaccharide biosynthesis protein SpsF</fullName>
    </submittedName>
</protein>
<dbReference type="CDD" id="cd02518">
    <property type="entry name" value="GT2_SpsF"/>
    <property type="match status" value="1"/>
</dbReference>
<dbReference type="GeneID" id="92713088"/>
<dbReference type="RefSeq" id="WP_034524453.1">
    <property type="nucleotide sequence ID" value="NZ_FQZN01000018.1"/>
</dbReference>
<gene>
    <name evidence="1" type="ORF">SAMN05444350_118103</name>
</gene>
<organism evidence="1 2">
    <name type="scientific">Bacteroides stercorirosoris</name>
    <dbReference type="NCBI Taxonomy" id="871324"/>
    <lineage>
        <taxon>Bacteria</taxon>
        <taxon>Pseudomonadati</taxon>
        <taxon>Bacteroidota</taxon>
        <taxon>Bacteroidia</taxon>
        <taxon>Bacteroidales</taxon>
        <taxon>Bacteroidaceae</taxon>
        <taxon>Bacteroides</taxon>
    </lineage>
</organism>
<dbReference type="Proteomes" id="UP000184192">
    <property type="component" value="Unassembled WGS sequence"/>
</dbReference>
<dbReference type="SUPFAM" id="SSF53448">
    <property type="entry name" value="Nucleotide-diphospho-sugar transferases"/>
    <property type="match status" value="1"/>
</dbReference>
<dbReference type="InterPro" id="IPR029044">
    <property type="entry name" value="Nucleotide-diphossugar_trans"/>
</dbReference>
<dbReference type="AlphaFoldDB" id="A0A1M6HJI8"/>
<dbReference type="GO" id="GO:0005829">
    <property type="term" value="C:cytosol"/>
    <property type="evidence" value="ECO:0007669"/>
    <property type="project" value="TreeGrafter"/>
</dbReference>
<evidence type="ECO:0000313" key="2">
    <source>
        <dbReference type="Proteomes" id="UP000184192"/>
    </source>
</evidence>
<dbReference type="InterPro" id="IPR003329">
    <property type="entry name" value="Cytidylyl_trans"/>
</dbReference>
<dbReference type="Pfam" id="PF02348">
    <property type="entry name" value="CTP_transf_3"/>
    <property type="match status" value="1"/>
</dbReference>
<keyword evidence="2" id="KW-1185">Reference proteome</keyword>